<dbReference type="EMBL" id="CP043450">
    <property type="protein sequence ID" value="QEM14603.1"/>
    <property type="molecule type" value="Genomic_DNA"/>
</dbReference>
<dbReference type="GO" id="GO:0006950">
    <property type="term" value="P:response to stress"/>
    <property type="evidence" value="ECO:0007669"/>
    <property type="project" value="UniProtKB-ARBA"/>
</dbReference>
<dbReference type="Pfam" id="PF08212">
    <property type="entry name" value="Lipocalin_2"/>
    <property type="match status" value="1"/>
</dbReference>
<dbReference type="InterPro" id="IPR022272">
    <property type="entry name" value="Lipocalin_CS"/>
</dbReference>
<dbReference type="OrthoDB" id="594739at2"/>
<dbReference type="PROSITE" id="PS00213">
    <property type="entry name" value="LIPOCALIN"/>
    <property type="match status" value="1"/>
</dbReference>
<evidence type="ECO:0000259" key="3">
    <source>
        <dbReference type="Pfam" id="PF08212"/>
    </source>
</evidence>
<dbReference type="PANTHER" id="PTHR10612">
    <property type="entry name" value="APOLIPOPROTEIN D"/>
    <property type="match status" value="1"/>
</dbReference>
<name>A0A5C1I9R7_9SPHI</name>
<keyword evidence="5" id="KW-1185">Reference proteome</keyword>
<dbReference type="InterPro" id="IPR047202">
    <property type="entry name" value="Lipocalin_Blc-like_dom"/>
</dbReference>
<dbReference type="CDD" id="cd19438">
    <property type="entry name" value="lipocalin_Blc-like"/>
    <property type="match status" value="1"/>
</dbReference>
<organism evidence="4 5">
    <name type="scientific">Mucilaginibacter rubeus</name>
    <dbReference type="NCBI Taxonomy" id="2027860"/>
    <lineage>
        <taxon>Bacteria</taxon>
        <taxon>Pseudomonadati</taxon>
        <taxon>Bacteroidota</taxon>
        <taxon>Sphingobacteriia</taxon>
        <taxon>Sphingobacteriales</taxon>
        <taxon>Sphingobacteriaceae</taxon>
        <taxon>Mucilaginibacter</taxon>
    </lineage>
</organism>
<gene>
    <name evidence="4" type="ORF">DEO27_031155</name>
</gene>
<dbReference type="InterPro" id="IPR002446">
    <property type="entry name" value="Lipocalin_bac"/>
</dbReference>
<dbReference type="Gene3D" id="2.40.128.20">
    <property type="match status" value="1"/>
</dbReference>
<dbReference type="InterPro" id="IPR012674">
    <property type="entry name" value="Calycin"/>
</dbReference>
<evidence type="ECO:0000256" key="1">
    <source>
        <dbReference type="ARBA" id="ARBA00006889"/>
    </source>
</evidence>
<dbReference type="PIRSF" id="PIRSF036893">
    <property type="entry name" value="Lipocalin_ApoD"/>
    <property type="match status" value="1"/>
</dbReference>
<proteinExistence type="inferred from homology"/>
<feature type="domain" description="Lipocalin/cytosolic fatty-acid binding" evidence="3">
    <location>
        <begin position="18"/>
        <end position="155"/>
    </location>
</feature>
<dbReference type="SUPFAM" id="SSF50814">
    <property type="entry name" value="Lipocalins"/>
    <property type="match status" value="1"/>
</dbReference>
<dbReference type="InterPro" id="IPR000566">
    <property type="entry name" value="Lipocln_cytosolic_FA-bd_dom"/>
</dbReference>
<comment type="similarity">
    <text evidence="1 2">Belongs to the calycin superfamily. Lipocalin family.</text>
</comment>
<evidence type="ECO:0000313" key="4">
    <source>
        <dbReference type="EMBL" id="QEM14603.1"/>
    </source>
</evidence>
<sequence>MFFTTAYSGPVNRPVSRVDLDKFSGKWYSLYSIPTMFDRGTRETTTTYTLNNDGYYNVVTCAKKGDNEEVHTYKSKLFPEKEKDGEMKAQFIWPIKVDYWVIDLAPDYSYVVVGHPDHKFLFIMSRKPSIPKAEYEGIVEHCKEMGYAVEKLVSQQHKG</sequence>
<dbReference type="PRINTS" id="PR01171">
    <property type="entry name" value="BCTLIPOCALIN"/>
</dbReference>
<dbReference type="PANTHER" id="PTHR10612:SF34">
    <property type="entry name" value="APOLIPOPROTEIN D"/>
    <property type="match status" value="1"/>
</dbReference>
<evidence type="ECO:0000313" key="5">
    <source>
        <dbReference type="Proteomes" id="UP000251402"/>
    </source>
</evidence>
<dbReference type="AlphaFoldDB" id="A0A5C1I9R7"/>
<dbReference type="KEGG" id="mrub:DEO27_031155"/>
<dbReference type="InterPro" id="IPR022271">
    <property type="entry name" value="Lipocalin_ApoD"/>
</dbReference>
<accession>A0A5C1I9R7</accession>
<evidence type="ECO:0000256" key="2">
    <source>
        <dbReference type="PIRNR" id="PIRNR036893"/>
    </source>
</evidence>
<reference evidence="4" key="1">
    <citation type="submission" date="2019-08" db="EMBL/GenBank/DDBJ databases">
        <title>Comparative genome analysis confer to the adaptation heavy metal polluted environment.</title>
        <authorList>
            <person name="Li Y."/>
        </authorList>
    </citation>
    <scope>NUCLEOTIDE SEQUENCE [LARGE SCALE GENOMIC DNA]</scope>
    <source>
        <strain evidence="4">P1</strain>
    </source>
</reference>
<dbReference type="Proteomes" id="UP000251402">
    <property type="component" value="Chromosome"/>
</dbReference>
<protein>
    <submittedName>
        <fullName evidence="4">Lipocalin family protein</fullName>
    </submittedName>
</protein>